<feature type="compositionally biased region" description="Basic and acidic residues" evidence="1">
    <location>
        <begin position="384"/>
        <end position="397"/>
    </location>
</feature>
<feature type="region of interest" description="Disordered" evidence="1">
    <location>
        <begin position="355"/>
        <end position="500"/>
    </location>
</feature>
<comment type="caution">
    <text evidence="3">The sequence shown here is derived from an EMBL/GenBank/DDBJ whole genome shotgun (WGS) entry which is preliminary data.</text>
</comment>
<reference evidence="3" key="1">
    <citation type="journal article" date="2020" name="Stud. Mycol.">
        <title>101 Dothideomycetes genomes: a test case for predicting lifestyles and emergence of pathogens.</title>
        <authorList>
            <person name="Haridas S."/>
            <person name="Albert R."/>
            <person name="Binder M."/>
            <person name="Bloem J."/>
            <person name="Labutti K."/>
            <person name="Salamov A."/>
            <person name="Andreopoulos B."/>
            <person name="Baker S."/>
            <person name="Barry K."/>
            <person name="Bills G."/>
            <person name="Bluhm B."/>
            <person name="Cannon C."/>
            <person name="Castanera R."/>
            <person name="Culley D."/>
            <person name="Daum C."/>
            <person name="Ezra D."/>
            <person name="Gonzalez J."/>
            <person name="Henrissat B."/>
            <person name="Kuo A."/>
            <person name="Liang C."/>
            <person name="Lipzen A."/>
            <person name="Lutzoni F."/>
            <person name="Magnuson J."/>
            <person name="Mondo S."/>
            <person name="Nolan M."/>
            <person name="Ohm R."/>
            <person name="Pangilinan J."/>
            <person name="Park H.-J."/>
            <person name="Ramirez L."/>
            <person name="Alfaro M."/>
            <person name="Sun H."/>
            <person name="Tritt A."/>
            <person name="Yoshinaga Y."/>
            <person name="Zwiers L.-H."/>
            <person name="Turgeon B."/>
            <person name="Goodwin S."/>
            <person name="Spatafora J."/>
            <person name="Crous P."/>
            <person name="Grigoriev I."/>
        </authorList>
    </citation>
    <scope>NUCLEOTIDE SEQUENCE</scope>
    <source>
        <strain evidence="3">CBS 121410</strain>
    </source>
</reference>
<accession>A0A9P4HNC0</accession>
<feature type="compositionally biased region" description="Basic and acidic residues" evidence="1">
    <location>
        <begin position="248"/>
        <end position="278"/>
    </location>
</feature>
<gene>
    <name evidence="3" type="ORF">K490DRAFT_59175</name>
</gene>
<feature type="compositionally biased region" description="Polar residues" evidence="1">
    <location>
        <begin position="305"/>
        <end position="318"/>
    </location>
</feature>
<dbReference type="OrthoDB" id="5393404at2759"/>
<evidence type="ECO:0000313" key="3">
    <source>
        <dbReference type="EMBL" id="KAF2084850.1"/>
    </source>
</evidence>
<feature type="region of interest" description="Disordered" evidence="1">
    <location>
        <begin position="141"/>
        <end position="318"/>
    </location>
</feature>
<organism evidence="3 4">
    <name type="scientific">Saccharata proteae CBS 121410</name>
    <dbReference type="NCBI Taxonomy" id="1314787"/>
    <lineage>
        <taxon>Eukaryota</taxon>
        <taxon>Fungi</taxon>
        <taxon>Dikarya</taxon>
        <taxon>Ascomycota</taxon>
        <taxon>Pezizomycotina</taxon>
        <taxon>Dothideomycetes</taxon>
        <taxon>Dothideomycetes incertae sedis</taxon>
        <taxon>Botryosphaeriales</taxon>
        <taxon>Saccharataceae</taxon>
        <taxon>Saccharata</taxon>
    </lineage>
</organism>
<evidence type="ECO:0000256" key="2">
    <source>
        <dbReference type="SAM" id="Phobius"/>
    </source>
</evidence>
<evidence type="ECO:0000256" key="1">
    <source>
        <dbReference type="SAM" id="MobiDB-lite"/>
    </source>
</evidence>
<dbReference type="EMBL" id="ML978736">
    <property type="protein sequence ID" value="KAF2084850.1"/>
    <property type="molecule type" value="Genomic_DNA"/>
</dbReference>
<proteinExistence type="predicted"/>
<feature type="compositionally biased region" description="Polar residues" evidence="1">
    <location>
        <begin position="202"/>
        <end position="212"/>
    </location>
</feature>
<feature type="region of interest" description="Disordered" evidence="1">
    <location>
        <begin position="104"/>
        <end position="126"/>
    </location>
</feature>
<feature type="compositionally biased region" description="Basic and acidic residues" evidence="1">
    <location>
        <begin position="424"/>
        <end position="435"/>
    </location>
</feature>
<keyword evidence="2" id="KW-0812">Transmembrane</keyword>
<feature type="compositionally biased region" description="Basic and acidic residues" evidence="1">
    <location>
        <begin position="217"/>
        <end position="240"/>
    </location>
</feature>
<feature type="compositionally biased region" description="Basic residues" evidence="1">
    <location>
        <begin position="436"/>
        <end position="451"/>
    </location>
</feature>
<keyword evidence="4" id="KW-1185">Reference proteome</keyword>
<feature type="compositionally biased region" description="Polar residues" evidence="1">
    <location>
        <begin position="463"/>
        <end position="472"/>
    </location>
</feature>
<dbReference type="AlphaFoldDB" id="A0A9P4HNC0"/>
<keyword evidence="2" id="KW-0472">Membrane</keyword>
<feature type="compositionally biased region" description="Basic and acidic residues" evidence="1">
    <location>
        <begin position="174"/>
        <end position="187"/>
    </location>
</feature>
<protein>
    <submittedName>
        <fullName evidence="3">Uncharacterized protein</fullName>
    </submittedName>
</protein>
<evidence type="ECO:0000313" key="4">
    <source>
        <dbReference type="Proteomes" id="UP000799776"/>
    </source>
</evidence>
<feature type="transmembrane region" description="Helical" evidence="2">
    <location>
        <begin position="58"/>
        <end position="80"/>
    </location>
</feature>
<name>A0A9P4HNC0_9PEZI</name>
<sequence>MAPLPHLLTTLLRRSIPNSTDIPSHNVATTLSRRDTTSPAVNLGAGAKPASDFNNKGFLALFALIGAGMVIGSIWFFFWAKNGGFHFRGKDDWEDYKSTVLRRKGPDGRTLSNATKSTRLGGGSVVHKGSYGRDAYSAGYTDDSSMVSEKEAAQRAGDGIRGGGARPKRHKKNRDPDVRQYRQEKAARVGGLNRAADGNHFDYSNTEPSELSQAPLLKDDEKGTPDKKQAKKEAERLEKEKKRRAKERQKEAAAAAKRDKDQAKKDAKAAAKAKADKKSKSRTRSASPAKKPQQPQMPETPRRSAPSNAYSFTTGDDYTETATSYTGVYTADFAESTAASGTTRSASYYSSYRPHAAAAGSGNIARPPPAARSYDPPPKSSSPRHQDRDRYSPRASRDSASTPRSSSRQRASHSASPQKRHRDRDHSTTRRDRDRGHRSRSRQHGHGHGHSRAGSATELLSDVTANSETGTKSYPCVIPGLSGRPGVAESVSPFESEGEG</sequence>
<feature type="compositionally biased region" description="Pro residues" evidence="1">
    <location>
        <begin position="366"/>
        <end position="380"/>
    </location>
</feature>
<feature type="compositionally biased region" description="Low complexity" evidence="1">
    <location>
        <begin position="398"/>
        <end position="417"/>
    </location>
</feature>
<dbReference type="Proteomes" id="UP000799776">
    <property type="component" value="Unassembled WGS sequence"/>
</dbReference>
<keyword evidence="2" id="KW-1133">Transmembrane helix</keyword>